<keyword evidence="1" id="KW-0547">Nucleotide-binding</keyword>
<reference evidence="6" key="1">
    <citation type="submission" date="2025-08" db="UniProtKB">
        <authorList>
            <consortium name="Ensembl"/>
        </authorList>
    </citation>
    <scope>IDENTIFICATION</scope>
</reference>
<dbReference type="Ensembl" id="ENSSBOT00000011853.1">
    <property type="protein sequence ID" value="ENSSBOP00000002040.1"/>
    <property type="gene ID" value="ENSSBOG00000010558.1"/>
</dbReference>
<evidence type="ECO:0000259" key="3">
    <source>
        <dbReference type="Pfam" id="PF06807"/>
    </source>
</evidence>
<dbReference type="GO" id="GO:0006388">
    <property type="term" value="P:tRNA splicing, via endonucleolytic cleavage and ligation"/>
    <property type="evidence" value="ECO:0007669"/>
    <property type="project" value="TreeGrafter"/>
</dbReference>
<dbReference type="PANTHER" id="PTHR12755">
    <property type="entry name" value="CLEAVAGE/POLYADENYLATION FACTOR IA SUBUNIT CLP1P"/>
    <property type="match status" value="1"/>
</dbReference>
<dbReference type="Gene3D" id="2.40.30.330">
    <property type="entry name" value="Pre-mRNA cleavage complex subunit Clp1, C-terminal domain"/>
    <property type="match status" value="1"/>
</dbReference>
<dbReference type="GO" id="GO:0051731">
    <property type="term" value="F:polynucleotide 5'-hydroxyl-kinase activity"/>
    <property type="evidence" value="ECO:0007669"/>
    <property type="project" value="InterPro"/>
</dbReference>
<dbReference type="InterPro" id="IPR038238">
    <property type="entry name" value="Clp1_C_sf"/>
</dbReference>
<protein>
    <submittedName>
        <fullName evidence="6">Uncharacterized protein</fullName>
    </submittedName>
</protein>
<evidence type="ECO:0000256" key="2">
    <source>
        <dbReference type="ARBA" id="ARBA00022840"/>
    </source>
</evidence>
<feature type="domain" description="Clp1 C-terminal" evidence="3">
    <location>
        <begin position="277"/>
        <end position="378"/>
    </location>
</feature>
<dbReference type="Pfam" id="PF16575">
    <property type="entry name" value="CLP1_P"/>
    <property type="match status" value="1"/>
</dbReference>
<dbReference type="Pfam" id="PF06807">
    <property type="entry name" value="Clp1"/>
    <property type="match status" value="1"/>
</dbReference>
<sequence>HSTGETELCFEVEASQSVQLELLTGMKFTFDAGVKVAVFTWRGCSVQLSSRTEVDTPMLLYLNIPTTLEQMQRQAEKEEERGTRVMVVGPTHVGKSTVCRLLFNYAVCLGHRPTYVELDVGQGSVSISGTTGALYTEQPKDVEEGFSIQAPLVYHFGSTTPVTNSKLYNQITSCLADVFKQRCGVNRRASVSGCVINTSGGVKVSGFQALVHAASAFEVNVVVVLDQEPLYNELKRDFPHFVHTVLLPKSGGVMECSKDFWRECRDELLICCFYRAFNVRFSDVKIYKVGALTIPNSYLPLGMSQEDNQLKLVPVTPGRDMVHHLLSVSTEDLFKTSVAGFIVVTSVDAEHQVFTVLSLAPGPLPKNFLLIMDIQFMDVKQRSAGCLAAWDIETFTLLKADGLR</sequence>
<evidence type="ECO:0000313" key="6">
    <source>
        <dbReference type="Ensembl" id="ENSSBOP00000002040.1"/>
    </source>
</evidence>
<dbReference type="PANTHER" id="PTHR12755:SF6">
    <property type="entry name" value="POLYRIBONUCLEOTIDE 5'-HYDROXYL-KINASE CLP1"/>
    <property type="match status" value="1"/>
</dbReference>
<name>A0A2K6S3T1_SAIBB</name>
<dbReference type="InterPro" id="IPR032324">
    <property type="entry name" value="Clp1_N"/>
</dbReference>
<evidence type="ECO:0000259" key="4">
    <source>
        <dbReference type="Pfam" id="PF16573"/>
    </source>
</evidence>
<dbReference type="GeneTree" id="ENSGT00940000153668"/>
<evidence type="ECO:0000259" key="5">
    <source>
        <dbReference type="Pfam" id="PF16575"/>
    </source>
</evidence>
<dbReference type="FunFam" id="2.40.30.330:FF:000001">
    <property type="entry name" value="Protein CLP1 homolog"/>
    <property type="match status" value="1"/>
</dbReference>
<dbReference type="InterPro" id="IPR032319">
    <property type="entry name" value="CLP1_P"/>
</dbReference>
<dbReference type="GO" id="GO:0005634">
    <property type="term" value="C:nucleus"/>
    <property type="evidence" value="ECO:0007669"/>
    <property type="project" value="TreeGrafter"/>
</dbReference>
<dbReference type="SUPFAM" id="SSF52540">
    <property type="entry name" value="P-loop containing nucleoside triphosphate hydrolases"/>
    <property type="match status" value="1"/>
</dbReference>
<dbReference type="AlphaFoldDB" id="A0A2K6S3T1"/>
<dbReference type="STRING" id="39432.ENSSBOP00000002040"/>
<reference evidence="6" key="2">
    <citation type="submission" date="2025-09" db="UniProtKB">
        <authorList>
            <consortium name="Ensembl"/>
        </authorList>
    </citation>
    <scope>IDENTIFICATION</scope>
</reference>
<evidence type="ECO:0000313" key="7">
    <source>
        <dbReference type="Proteomes" id="UP000233220"/>
    </source>
</evidence>
<dbReference type="InterPro" id="IPR038239">
    <property type="entry name" value="Clp1_N_sf"/>
</dbReference>
<dbReference type="InterPro" id="IPR027417">
    <property type="entry name" value="P-loop_NTPase"/>
</dbReference>
<proteinExistence type="predicted"/>
<dbReference type="GO" id="GO:0005524">
    <property type="term" value="F:ATP binding"/>
    <property type="evidence" value="ECO:0007669"/>
    <property type="project" value="UniProtKB-KW"/>
</dbReference>
<feature type="domain" description="Clp1 P-loop" evidence="5">
    <location>
        <begin position="89"/>
        <end position="268"/>
    </location>
</feature>
<feature type="domain" description="Clp1 N-terminal" evidence="4">
    <location>
        <begin position="21"/>
        <end position="75"/>
    </location>
</feature>
<keyword evidence="7" id="KW-1185">Reference proteome</keyword>
<organism evidence="6 7">
    <name type="scientific">Saimiri boliviensis boliviensis</name>
    <name type="common">Bolivian squirrel monkey</name>
    <dbReference type="NCBI Taxonomy" id="39432"/>
    <lineage>
        <taxon>Eukaryota</taxon>
        <taxon>Metazoa</taxon>
        <taxon>Chordata</taxon>
        <taxon>Craniata</taxon>
        <taxon>Vertebrata</taxon>
        <taxon>Euteleostomi</taxon>
        <taxon>Mammalia</taxon>
        <taxon>Eutheria</taxon>
        <taxon>Euarchontoglires</taxon>
        <taxon>Primates</taxon>
        <taxon>Haplorrhini</taxon>
        <taxon>Platyrrhini</taxon>
        <taxon>Cebidae</taxon>
        <taxon>Saimiriinae</taxon>
        <taxon>Saimiri</taxon>
    </lineage>
</organism>
<dbReference type="InterPro" id="IPR010655">
    <property type="entry name" value="Clp1_C"/>
</dbReference>
<dbReference type="GO" id="GO:0031124">
    <property type="term" value="P:mRNA 3'-end processing"/>
    <property type="evidence" value="ECO:0007669"/>
    <property type="project" value="InterPro"/>
</dbReference>
<evidence type="ECO:0000256" key="1">
    <source>
        <dbReference type="ARBA" id="ARBA00022741"/>
    </source>
</evidence>
<dbReference type="Proteomes" id="UP000233220">
    <property type="component" value="Unplaced"/>
</dbReference>
<dbReference type="InterPro" id="IPR045116">
    <property type="entry name" value="Clp1/Grc3"/>
</dbReference>
<dbReference type="Pfam" id="PF16573">
    <property type="entry name" value="CLP1_N"/>
    <property type="match status" value="1"/>
</dbReference>
<accession>A0A2K6S3T1</accession>
<dbReference type="Gene3D" id="2.60.120.1030">
    <property type="entry name" value="Clp1, DNA binding domain"/>
    <property type="match status" value="1"/>
</dbReference>
<dbReference type="OMA" id="GENQWER"/>
<keyword evidence="2" id="KW-0067">ATP-binding</keyword>
<dbReference type="Gene3D" id="3.40.50.300">
    <property type="entry name" value="P-loop containing nucleotide triphosphate hydrolases"/>
    <property type="match status" value="1"/>
</dbReference>
<dbReference type="FunFam" id="3.40.50.300:FF:000454">
    <property type="entry name" value="Protein CLP1 homolog"/>
    <property type="match status" value="1"/>
</dbReference>